<evidence type="ECO:0000256" key="6">
    <source>
        <dbReference type="SAM" id="Coils"/>
    </source>
</evidence>
<dbReference type="InterPro" id="IPR057309">
    <property type="entry name" value="PcsB_CC"/>
</dbReference>
<keyword evidence="4" id="KW-0378">Hydrolase</keyword>
<evidence type="ECO:0000256" key="3">
    <source>
        <dbReference type="ARBA" id="ARBA00022729"/>
    </source>
</evidence>
<dbReference type="EMBL" id="JBBMEX010000013">
    <property type="protein sequence ID" value="MEQ2558538.1"/>
    <property type="molecule type" value="Genomic_DNA"/>
</dbReference>
<feature type="region of interest" description="Disordered" evidence="7">
    <location>
        <begin position="241"/>
        <end position="283"/>
    </location>
</feature>
<evidence type="ECO:0000313" key="10">
    <source>
        <dbReference type="EMBL" id="MEQ2558538.1"/>
    </source>
</evidence>
<evidence type="ECO:0000259" key="9">
    <source>
        <dbReference type="PROSITE" id="PS51935"/>
    </source>
</evidence>
<dbReference type="InterPro" id="IPR038765">
    <property type="entry name" value="Papain-like_cys_pep_sf"/>
</dbReference>
<evidence type="ECO:0000256" key="2">
    <source>
        <dbReference type="ARBA" id="ARBA00022670"/>
    </source>
</evidence>
<keyword evidence="11" id="KW-1185">Reference proteome</keyword>
<dbReference type="InterPro" id="IPR051202">
    <property type="entry name" value="Peptidase_C40"/>
</dbReference>
<dbReference type="InterPro" id="IPR000064">
    <property type="entry name" value="NLP_P60_dom"/>
</dbReference>
<dbReference type="Gene3D" id="3.90.1720.10">
    <property type="entry name" value="endopeptidase domain like (from Nostoc punctiforme)"/>
    <property type="match status" value="1"/>
</dbReference>
<keyword evidence="6" id="KW-0175">Coiled coil</keyword>
<dbReference type="Pfam" id="PF00877">
    <property type="entry name" value="NLPC_P60"/>
    <property type="match status" value="1"/>
</dbReference>
<keyword evidence="5" id="KW-0788">Thiol protease</keyword>
<accession>A0ABV1HFQ5</accession>
<dbReference type="RefSeq" id="WP_177962166.1">
    <property type="nucleotide sequence ID" value="NZ_JBBMEX010000013.1"/>
</dbReference>
<organism evidence="10 11">
    <name type="scientific">Maccoyibacter intestinihominis</name>
    <dbReference type="NCBI Taxonomy" id="3133499"/>
    <lineage>
        <taxon>Bacteria</taxon>
        <taxon>Bacillati</taxon>
        <taxon>Bacillota</taxon>
        <taxon>Clostridia</taxon>
        <taxon>Lachnospirales</taxon>
        <taxon>Lachnospiraceae</taxon>
        <taxon>Maccoyibacter</taxon>
    </lineage>
</organism>
<proteinExistence type="inferred from homology"/>
<dbReference type="Proteomes" id="UP001454489">
    <property type="component" value="Unassembled WGS sequence"/>
</dbReference>
<dbReference type="Pfam" id="PF24568">
    <property type="entry name" value="CC_PcsB"/>
    <property type="match status" value="1"/>
</dbReference>
<feature type="coiled-coil region" evidence="6">
    <location>
        <begin position="156"/>
        <end position="222"/>
    </location>
</feature>
<protein>
    <submittedName>
        <fullName evidence="10">NlpC/P60 family protein</fullName>
    </submittedName>
</protein>
<feature type="domain" description="NlpC/P60" evidence="9">
    <location>
        <begin position="282"/>
        <end position="396"/>
    </location>
</feature>
<feature type="signal peptide" evidence="8">
    <location>
        <begin position="1"/>
        <end position="30"/>
    </location>
</feature>
<evidence type="ECO:0000256" key="5">
    <source>
        <dbReference type="ARBA" id="ARBA00022807"/>
    </source>
</evidence>
<dbReference type="SUPFAM" id="SSF54001">
    <property type="entry name" value="Cysteine proteinases"/>
    <property type="match status" value="1"/>
</dbReference>
<keyword evidence="2" id="KW-0645">Protease</keyword>
<sequence length="396" mass="43470">MRKLQRRAKAVLALVLVVSLTIGSSQVVYATSAQNKKSEAEKNLNDVNKKIDNLENKKEEIEGELDTKNEELVNLMVDVGILEKEIDQNEKQLKQVKKDLKTAQKNEKKQYQAMKKRIKFMYERGDSAVISSLLESKSMADMLNRVEYFNEVYDYDRNLLDNYEKTRKQVEDLKAQVEDEKKELETAKDDLKQQQKQLETAMANLRSQQANADTQIANAKSLASEYQKTITEQNKIIQQQQAAAAASGRSSGGSSGGSGGTSKPNSNASVPGGNLNPPKTTNVSGSDVVNYAMQFVGKPYVWGGKDPNTGADCSGFTSYVYAHFGISIPSFSGAQRSCGQEVSYANAQAGDLICYAGHVAIYMGGGKIVHAKGTAYGIVGNDNATYKTIITVRRLL</sequence>
<feature type="chain" id="PRO_5045768183" evidence="8">
    <location>
        <begin position="31"/>
        <end position="396"/>
    </location>
</feature>
<keyword evidence="3 8" id="KW-0732">Signal</keyword>
<feature type="coiled-coil region" evidence="6">
    <location>
        <begin position="30"/>
        <end position="117"/>
    </location>
</feature>
<reference evidence="10 11" key="1">
    <citation type="submission" date="2024-03" db="EMBL/GenBank/DDBJ databases">
        <title>Human intestinal bacterial collection.</title>
        <authorList>
            <person name="Pauvert C."/>
            <person name="Hitch T.C.A."/>
            <person name="Clavel T."/>
        </authorList>
    </citation>
    <scope>NUCLEOTIDE SEQUENCE [LARGE SCALE GENOMIC DNA]</scope>
    <source>
        <strain evidence="10 11">CLA-AA-H185</strain>
    </source>
</reference>
<evidence type="ECO:0000313" key="11">
    <source>
        <dbReference type="Proteomes" id="UP001454489"/>
    </source>
</evidence>
<comment type="caution">
    <text evidence="10">The sequence shown here is derived from an EMBL/GenBank/DDBJ whole genome shotgun (WGS) entry which is preliminary data.</text>
</comment>
<evidence type="ECO:0000256" key="7">
    <source>
        <dbReference type="SAM" id="MobiDB-lite"/>
    </source>
</evidence>
<dbReference type="PANTHER" id="PTHR47053:SF1">
    <property type="entry name" value="MUREIN DD-ENDOPEPTIDASE MEPH-RELATED"/>
    <property type="match status" value="1"/>
</dbReference>
<evidence type="ECO:0000256" key="1">
    <source>
        <dbReference type="ARBA" id="ARBA00007074"/>
    </source>
</evidence>
<gene>
    <name evidence="10" type="ORF">WMO43_11765</name>
</gene>
<feature type="compositionally biased region" description="Gly residues" evidence="7">
    <location>
        <begin position="250"/>
        <end position="260"/>
    </location>
</feature>
<dbReference type="Gene3D" id="6.10.250.3150">
    <property type="match status" value="1"/>
</dbReference>
<dbReference type="PROSITE" id="PS51935">
    <property type="entry name" value="NLPC_P60"/>
    <property type="match status" value="1"/>
</dbReference>
<name>A0ABV1HFQ5_9FIRM</name>
<evidence type="ECO:0000256" key="4">
    <source>
        <dbReference type="ARBA" id="ARBA00022801"/>
    </source>
</evidence>
<evidence type="ECO:0000256" key="8">
    <source>
        <dbReference type="SAM" id="SignalP"/>
    </source>
</evidence>
<comment type="similarity">
    <text evidence="1">Belongs to the peptidase C40 family.</text>
</comment>
<dbReference type="PANTHER" id="PTHR47053">
    <property type="entry name" value="MUREIN DD-ENDOPEPTIDASE MEPH-RELATED"/>
    <property type="match status" value="1"/>
</dbReference>